<feature type="transmembrane region" description="Helical" evidence="1">
    <location>
        <begin position="46"/>
        <end position="69"/>
    </location>
</feature>
<name>A0A1M7J0R5_RUMFL</name>
<dbReference type="RefSeq" id="WP_072950041.1">
    <property type="nucleotide sequence ID" value="NZ_FRCT01000005.1"/>
</dbReference>
<feature type="transmembrane region" description="Helical" evidence="1">
    <location>
        <begin position="407"/>
        <end position="427"/>
    </location>
</feature>
<keyword evidence="1" id="KW-1133">Transmembrane helix</keyword>
<sequence length="529" mass="60053">MLKTLLISFKLKNAYRVNSILYACRQIPLIGKLFPPDVYSMTGFKVFAYIISILWQFFTMFAFKIAYFFFAVTVWCGVFEINRADSPRFFLHLLVPLTIAGAFVNNYMFTPEKHKYYAMIQLGMDAKSFTLVNYFFNLARHFIGFTVVAIFIGLDNGMALWECLMISVFGIAAKTAVCPIEMIRFKKGKKLATKAKLNVLTMLLGIAFIMGLYILPVFGYMIPLTVSYAVMAAVIAAAVIALPYILKFKEYRALNKEILNAEFVSQMDSKAVKQQNFRKNTQKNISADADITSDKSGFEYLNELFVKRHKKILWGSSVKITVVLAVVLTLLCIISVLTPKEAEELNDYIGKSLPYFVFIMYAINRGMQFTQALFVNCDHSLLTYPFYKQPKSILNLFRIRLREIIKVNLLPAAVGGIGISALLFFSGGTDNPVTYGVIFVSMCALSVFFSVHYLTIYYLLQPYNAGTEIKNGTYRIITTVTYLVCYWMIYVEVPALLFGALTIVFCVLYIAVACLLVYKFAPKTFRIHS</sequence>
<keyword evidence="1" id="KW-0812">Transmembrane</keyword>
<dbReference type="OrthoDB" id="1710898at2"/>
<feature type="transmembrane region" description="Helical" evidence="1">
    <location>
        <begin position="472"/>
        <end position="489"/>
    </location>
</feature>
<dbReference type="Proteomes" id="UP000184394">
    <property type="component" value="Unassembled WGS sequence"/>
</dbReference>
<accession>A0A1M7J0R5</accession>
<reference evidence="2 3" key="1">
    <citation type="submission" date="2016-11" db="EMBL/GenBank/DDBJ databases">
        <authorList>
            <person name="Jaros S."/>
            <person name="Januszkiewicz K."/>
            <person name="Wedrychowicz H."/>
        </authorList>
    </citation>
    <scope>NUCLEOTIDE SEQUENCE [LARGE SCALE GENOMIC DNA]</scope>
    <source>
        <strain evidence="2 3">Y1</strain>
    </source>
</reference>
<feature type="transmembrane region" description="Helical" evidence="1">
    <location>
        <begin position="158"/>
        <end position="177"/>
    </location>
</feature>
<evidence type="ECO:0000313" key="3">
    <source>
        <dbReference type="Proteomes" id="UP000184394"/>
    </source>
</evidence>
<feature type="transmembrane region" description="Helical" evidence="1">
    <location>
        <begin position="228"/>
        <end position="246"/>
    </location>
</feature>
<feature type="transmembrane region" description="Helical" evidence="1">
    <location>
        <begin position="433"/>
        <end position="460"/>
    </location>
</feature>
<protein>
    <submittedName>
        <fullName evidence="2">Uncharacterized protein</fullName>
    </submittedName>
</protein>
<feature type="transmembrane region" description="Helical" evidence="1">
    <location>
        <begin position="348"/>
        <end position="364"/>
    </location>
</feature>
<dbReference type="AlphaFoldDB" id="A0A1M7J0R5"/>
<feature type="transmembrane region" description="Helical" evidence="1">
    <location>
        <begin position="495"/>
        <end position="518"/>
    </location>
</feature>
<dbReference type="EMBL" id="FRCT01000005">
    <property type="protein sequence ID" value="SHM46037.1"/>
    <property type="molecule type" value="Genomic_DNA"/>
</dbReference>
<organism evidence="2 3">
    <name type="scientific">Ruminococcus flavefaciens</name>
    <dbReference type="NCBI Taxonomy" id="1265"/>
    <lineage>
        <taxon>Bacteria</taxon>
        <taxon>Bacillati</taxon>
        <taxon>Bacillota</taxon>
        <taxon>Clostridia</taxon>
        <taxon>Eubacteriales</taxon>
        <taxon>Oscillospiraceae</taxon>
        <taxon>Ruminococcus</taxon>
    </lineage>
</organism>
<evidence type="ECO:0000313" key="2">
    <source>
        <dbReference type="EMBL" id="SHM46037.1"/>
    </source>
</evidence>
<evidence type="ECO:0000256" key="1">
    <source>
        <dbReference type="SAM" id="Phobius"/>
    </source>
</evidence>
<feature type="transmembrane region" description="Helical" evidence="1">
    <location>
        <begin position="89"/>
        <end position="110"/>
    </location>
</feature>
<feature type="transmembrane region" description="Helical" evidence="1">
    <location>
        <begin position="197"/>
        <end position="222"/>
    </location>
</feature>
<gene>
    <name evidence="2" type="ORF">SAMN04487860_10536</name>
</gene>
<feature type="transmembrane region" description="Helical" evidence="1">
    <location>
        <begin position="131"/>
        <end position="152"/>
    </location>
</feature>
<feature type="transmembrane region" description="Helical" evidence="1">
    <location>
        <begin position="312"/>
        <end position="336"/>
    </location>
</feature>
<keyword evidence="1" id="KW-0472">Membrane</keyword>
<proteinExistence type="predicted"/>